<dbReference type="OrthoDB" id="5415923at2759"/>
<keyword evidence="3" id="KW-1185">Reference proteome</keyword>
<reference evidence="3" key="1">
    <citation type="journal article" date="2014" name="Genome Announc.">
        <title>Genome sequence and annotation of Acremonium chrysogenum, producer of the beta-lactam antibiotic cephalosporin C.</title>
        <authorList>
            <person name="Terfehr D."/>
            <person name="Dahlmann T.A."/>
            <person name="Specht T."/>
            <person name="Zadra I."/>
            <person name="Kuernsteiner H."/>
            <person name="Kueck U."/>
        </authorList>
    </citation>
    <scope>NUCLEOTIDE SEQUENCE [LARGE SCALE GENOMIC DNA]</scope>
    <source>
        <strain evidence="3">ATCC 11550 / CBS 779.69 / DSM 880 / IAM 14645 / JCM 23072 / IMI 49137</strain>
    </source>
</reference>
<evidence type="ECO:0000256" key="1">
    <source>
        <dbReference type="SAM" id="MobiDB-lite"/>
    </source>
</evidence>
<sequence>MAPSMEAPRPNSTMDVEKPQIGDASTQHVDDSAASTPPNMDEVESQPMSRQSMLAFATLCGQFNAYVMSLIVPSGLLQYINAELGPDPNSTWITVTW</sequence>
<dbReference type="EMBL" id="JPKY01000052">
    <property type="protein sequence ID" value="KFH44207.1"/>
    <property type="molecule type" value="Genomic_DNA"/>
</dbReference>
<evidence type="ECO:0000313" key="3">
    <source>
        <dbReference type="Proteomes" id="UP000029964"/>
    </source>
</evidence>
<protein>
    <submittedName>
        <fullName evidence="2">Uncharacterized protein</fullName>
    </submittedName>
</protein>
<organism evidence="2 3">
    <name type="scientific">Hapsidospora chrysogenum (strain ATCC 11550 / CBS 779.69 / DSM 880 / IAM 14645 / JCM 23072 / IMI 49137)</name>
    <name type="common">Acremonium chrysogenum</name>
    <dbReference type="NCBI Taxonomy" id="857340"/>
    <lineage>
        <taxon>Eukaryota</taxon>
        <taxon>Fungi</taxon>
        <taxon>Dikarya</taxon>
        <taxon>Ascomycota</taxon>
        <taxon>Pezizomycotina</taxon>
        <taxon>Sordariomycetes</taxon>
        <taxon>Hypocreomycetidae</taxon>
        <taxon>Hypocreales</taxon>
        <taxon>Bionectriaceae</taxon>
        <taxon>Hapsidospora</taxon>
    </lineage>
</organism>
<dbReference type="Proteomes" id="UP000029964">
    <property type="component" value="Unassembled WGS sequence"/>
</dbReference>
<gene>
    <name evidence="2" type="ORF">ACRE_049660</name>
</gene>
<comment type="caution">
    <text evidence="2">The sequence shown here is derived from an EMBL/GenBank/DDBJ whole genome shotgun (WGS) entry which is preliminary data.</text>
</comment>
<dbReference type="HOGENOM" id="CLU_2346164_0_0_1"/>
<evidence type="ECO:0000313" key="2">
    <source>
        <dbReference type="EMBL" id="KFH44207.1"/>
    </source>
</evidence>
<accession>A0A086T4C5</accession>
<proteinExistence type="predicted"/>
<feature type="region of interest" description="Disordered" evidence="1">
    <location>
        <begin position="1"/>
        <end position="48"/>
    </location>
</feature>
<dbReference type="AlphaFoldDB" id="A0A086T4C5"/>
<feature type="compositionally biased region" description="Polar residues" evidence="1">
    <location>
        <begin position="23"/>
        <end position="38"/>
    </location>
</feature>
<name>A0A086T4C5_HAPC1</name>